<dbReference type="EMBL" id="JAWDJX010000055">
    <property type="protein sequence ID" value="KAK3047929.1"/>
    <property type="molecule type" value="Genomic_DNA"/>
</dbReference>
<organism evidence="6 7">
    <name type="scientific">Extremus antarcticus</name>
    <dbReference type="NCBI Taxonomy" id="702011"/>
    <lineage>
        <taxon>Eukaryota</taxon>
        <taxon>Fungi</taxon>
        <taxon>Dikarya</taxon>
        <taxon>Ascomycota</taxon>
        <taxon>Pezizomycotina</taxon>
        <taxon>Dothideomycetes</taxon>
        <taxon>Dothideomycetidae</taxon>
        <taxon>Mycosphaerellales</taxon>
        <taxon>Extremaceae</taxon>
        <taxon>Extremus</taxon>
    </lineage>
</organism>
<comment type="similarity">
    <text evidence="1">Belongs to the EF-1-beta/EF-1-delta family.</text>
</comment>
<dbReference type="InterPro" id="IPR014038">
    <property type="entry name" value="EF1B_bsu/dsu_GNE"/>
</dbReference>
<feature type="domain" description="Elongation factor 1 beta central acidic region eukaryote" evidence="5">
    <location>
        <begin position="108"/>
        <end position="135"/>
    </location>
</feature>
<keyword evidence="7" id="KW-1185">Reference proteome</keyword>
<evidence type="ECO:0000313" key="6">
    <source>
        <dbReference type="EMBL" id="KAK3047929.1"/>
    </source>
</evidence>
<dbReference type="SMART" id="SM01182">
    <property type="entry name" value="EF-1_beta_acid"/>
    <property type="match status" value="1"/>
</dbReference>
<dbReference type="GO" id="GO:0003746">
    <property type="term" value="F:translation elongation factor activity"/>
    <property type="evidence" value="ECO:0007669"/>
    <property type="project" value="UniProtKB-KW"/>
</dbReference>
<dbReference type="SUPFAM" id="SSF54984">
    <property type="entry name" value="eEF-1beta-like"/>
    <property type="match status" value="1"/>
</dbReference>
<dbReference type="GO" id="GO:0005853">
    <property type="term" value="C:eukaryotic translation elongation factor 1 complex"/>
    <property type="evidence" value="ECO:0007669"/>
    <property type="project" value="InterPro"/>
</dbReference>
<dbReference type="SUPFAM" id="SSF47616">
    <property type="entry name" value="GST C-terminal domain-like"/>
    <property type="match status" value="1"/>
</dbReference>
<dbReference type="InterPro" id="IPR036282">
    <property type="entry name" value="Glutathione-S-Trfase_C_sf"/>
</dbReference>
<dbReference type="InterPro" id="IPR036219">
    <property type="entry name" value="eEF-1beta-like_sf"/>
</dbReference>
<dbReference type="InterPro" id="IPR014717">
    <property type="entry name" value="Transl_elong_EF1B/ribsomal_bS6"/>
</dbReference>
<keyword evidence="2 6" id="KW-0251">Elongation factor</keyword>
<accession>A0AAJ0DD48</accession>
<dbReference type="SMART" id="SM00888">
    <property type="entry name" value="EF1_GNE"/>
    <property type="match status" value="1"/>
</dbReference>
<proteinExistence type="inferred from homology"/>
<dbReference type="Proteomes" id="UP001271007">
    <property type="component" value="Unassembled WGS sequence"/>
</dbReference>
<dbReference type="FunFam" id="3.30.70.60:FF:000001">
    <property type="entry name" value="Elongation factor 1-beta 1 like"/>
    <property type="match status" value="1"/>
</dbReference>
<name>A0AAJ0DD48_9PEZI</name>
<reference evidence="6" key="1">
    <citation type="submission" date="2023-04" db="EMBL/GenBank/DDBJ databases">
        <title>Black Yeasts Isolated from many extreme environments.</title>
        <authorList>
            <person name="Coleine C."/>
            <person name="Stajich J.E."/>
            <person name="Selbmann L."/>
        </authorList>
    </citation>
    <scope>NUCLEOTIDE SEQUENCE</scope>
    <source>
        <strain evidence="6">CCFEE 5312</strain>
    </source>
</reference>
<dbReference type="InterPro" id="IPR049720">
    <property type="entry name" value="EF1B_bsu/dsu"/>
</dbReference>
<evidence type="ECO:0000313" key="7">
    <source>
        <dbReference type="Proteomes" id="UP001271007"/>
    </source>
</evidence>
<evidence type="ECO:0000259" key="5">
    <source>
        <dbReference type="SMART" id="SM01182"/>
    </source>
</evidence>
<feature type="domain" description="Translation elongation factor EF1B beta/delta subunit guanine nucleotide exchange" evidence="4">
    <location>
        <begin position="144"/>
        <end position="230"/>
    </location>
</feature>
<dbReference type="GO" id="GO:0005829">
    <property type="term" value="C:cytosol"/>
    <property type="evidence" value="ECO:0007669"/>
    <property type="project" value="TreeGrafter"/>
</dbReference>
<protein>
    <submittedName>
        <fullName evidence="6">Translation elongation factor 1 beta</fullName>
    </submittedName>
</protein>
<gene>
    <name evidence="6" type="primary">EFB1</name>
    <name evidence="6" type="ORF">LTR09_010754</name>
</gene>
<evidence type="ECO:0000256" key="3">
    <source>
        <dbReference type="ARBA" id="ARBA00022917"/>
    </source>
</evidence>
<dbReference type="PANTHER" id="PTHR11595:SF21">
    <property type="entry name" value="ELONGATION FACTOR 1-BETA"/>
    <property type="match status" value="1"/>
</dbReference>
<keyword evidence="3" id="KW-0648">Protein biosynthesis</keyword>
<dbReference type="InterPro" id="IPR018940">
    <property type="entry name" value="EF-1_beta_acid_region_euk"/>
</dbReference>
<comment type="caution">
    <text evidence="6">The sequence shown here is derived from an EMBL/GenBank/DDBJ whole genome shotgun (WGS) entry which is preliminary data.</text>
</comment>
<dbReference type="CDD" id="cd00292">
    <property type="entry name" value="EF1B"/>
    <property type="match status" value="1"/>
</dbReference>
<sequence length="242" mass="27059">MTTPESLQRWDTLLRDRSYVAGFTPSQADVQLYKAMGSPPAASEFPHLSRWFQHVASFEGEFASLKNEGDKELSAYLPLDDQGGFKTGDRAAGSKGVEASNVEEEVDLFASDGEEEDLEALKVREARLMEYEARKASKVKPAAKTAVTLDIKTWDDETSMKDLEANVRNMEKDGLVWGHSKLVALGFGIKKLQIDLVVEDAKVSVQDLQDEIEEDEDHVQSTDVVSIRLYPPGDVQRSIWEY</sequence>
<evidence type="ECO:0000256" key="2">
    <source>
        <dbReference type="ARBA" id="ARBA00022768"/>
    </source>
</evidence>
<dbReference type="Pfam" id="PF00736">
    <property type="entry name" value="EF1_GNE"/>
    <property type="match status" value="1"/>
</dbReference>
<dbReference type="PANTHER" id="PTHR11595">
    <property type="entry name" value="EF-HAND AND COILED-COIL DOMAIN-CONTAINING FAMILY MEMBER"/>
    <property type="match status" value="1"/>
</dbReference>
<evidence type="ECO:0000259" key="4">
    <source>
        <dbReference type="SMART" id="SM00888"/>
    </source>
</evidence>
<dbReference type="Gene3D" id="1.20.1050.10">
    <property type="match status" value="1"/>
</dbReference>
<dbReference type="GO" id="GO:0005085">
    <property type="term" value="F:guanyl-nucleotide exchange factor activity"/>
    <property type="evidence" value="ECO:0007669"/>
    <property type="project" value="TreeGrafter"/>
</dbReference>
<dbReference type="AlphaFoldDB" id="A0AAJ0DD48"/>
<dbReference type="Pfam" id="PF10587">
    <property type="entry name" value="EF-1_beta_acid"/>
    <property type="match status" value="1"/>
</dbReference>
<dbReference type="Gene3D" id="3.30.70.60">
    <property type="match status" value="1"/>
</dbReference>
<evidence type="ECO:0000256" key="1">
    <source>
        <dbReference type="ARBA" id="ARBA00007411"/>
    </source>
</evidence>